<sequence>MKKYRSPSIVLPLECWLTIVKNPNIRKIKYSSLKVPCAAIIISILNSSKPIRWQTNILFLKEAKHHDIKYT</sequence>
<dbReference type="WBParaSite" id="Hba_04621">
    <property type="protein sequence ID" value="Hba_04621"/>
    <property type="gene ID" value="Hba_04621"/>
</dbReference>
<proteinExistence type="predicted"/>
<name>A0A1I7WI05_HETBA</name>
<reference evidence="2" key="1">
    <citation type="submission" date="2016-11" db="UniProtKB">
        <authorList>
            <consortium name="WormBaseParasite"/>
        </authorList>
    </citation>
    <scope>IDENTIFICATION</scope>
</reference>
<keyword evidence="1" id="KW-1185">Reference proteome</keyword>
<dbReference type="AlphaFoldDB" id="A0A1I7WI05"/>
<dbReference type="Proteomes" id="UP000095283">
    <property type="component" value="Unplaced"/>
</dbReference>
<accession>A0A1I7WI05</accession>
<protein>
    <submittedName>
        <fullName evidence="2">Ovule protein</fullName>
    </submittedName>
</protein>
<evidence type="ECO:0000313" key="1">
    <source>
        <dbReference type="Proteomes" id="UP000095283"/>
    </source>
</evidence>
<evidence type="ECO:0000313" key="2">
    <source>
        <dbReference type="WBParaSite" id="Hba_04621"/>
    </source>
</evidence>
<organism evidence="1 2">
    <name type="scientific">Heterorhabditis bacteriophora</name>
    <name type="common">Entomopathogenic nematode worm</name>
    <dbReference type="NCBI Taxonomy" id="37862"/>
    <lineage>
        <taxon>Eukaryota</taxon>
        <taxon>Metazoa</taxon>
        <taxon>Ecdysozoa</taxon>
        <taxon>Nematoda</taxon>
        <taxon>Chromadorea</taxon>
        <taxon>Rhabditida</taxon>
        <taxon>Rhabditina</taxon>
        <taxon>Rhabditomorpha</taxon>
        <taxon>Strongyloidea</taxon>
        <taxon>Heterorhabditidae</taxon>
        <taxon>Heterorhabditis</taxon>
    </lineage>
</organism>